<dbReference type="SMART" id="SM00448">
    <property type="entry name" value="REC"/>
    <property type="match status" value="1"/>
</dbReference>
<dbReference type="Proteomes" id="UP000510621">
    <property type="component" value="Chromosome"/>
</dbReference>
<feature type="modified residue" description="4-aspartylphosphate" evidence="2">
    <location>
        <position position="62"/>
    </location>
</feature>
<gene>
    <name evidence="4" type="ORF">HZT40_16880</name>
</gene>
<dbReference type="InterPro" id="IPR011006">
    <property type="entry name" value="CheY-like_superfamily"/>
</dbReference>
<keyword evidence="1 2" id="KW-0597">Phosphoprotein</keyword>
<protein>
    <submittedName>
        <fullName evidence="4">Response regulator</fullName>
    </submittedName>
</protein>
<evidence type="ECO:0000313" key="4">
    <source>
        <dbReference type="EMBL" id="QLQ32989.1"/>
    </source>
</evidence>
<keyword evidence="5" id="KW-1185">Reference proteome</keyword>
<dbReference type="EMBL" id="CP059265">
    <property type="protein sequence ID" value="QLQ32989.1"/>
    <property type="molecule type" value="Genomic_DNA"/>
</dbReference>
<dbReference type="AlphaFoldDB" id="A0A7L6AV76"/>
<proteinExistence type="predicted"/>
<dbReference type="PANTHER" id="PTHR44591:SF20">
    <property type="entry name" value="PROTEIN PILH"/>
    <property type="match status" value="1"/>
</dbReference>
<feature type="domain" description="Response regulatory" evidence="3">
    <location>
        <begin position="13"/>
        <end position="128"/>
    </location>
</feature>
<dbReference type="PROSITE" id="PS50110">
    <property type="entry name" value="RESPONSE_REGULATORY"/>
    <property type="match status" value="1"/>
</dbReference>
<dbReference type="Gene3D" id="3.40.50.2300">
    <property type="match status" value="1"/>
</dbReference>
<dbReference type="InterPro" id="IPR001789">
    <property type="entry name" value="Sig_transdc_resp-reg_receiver"/>
</dbReference>
<sequence>MSSVNGNNPAIRKILIADDSATERVNLTRILETAGYQVIPAQSGNEARALAESQLPDLVILDIMMEDGDGYQACRALKRNPTTKSIPVVMISSKSNSVDKQWAQKLGANAYIVKPYTDEDVLQQIAAF</sequence>
<evidence type="ECO:0000256" key="1">
    <source>
        <dbReference type="ARBA" id="ARBA00022553"/>
    </source>
</evidence>
<dbReference type="InterPro" id="IPR050595">
    <property type="entry name" value="Bact_response_regulator"/>
</dbReference>
<organism evidence="4 5">
    <name type="scientific">Candidatus Thiothrix singaporensis</name>
    <dbReference type="NCBI Taxonomy" id="2799669"/>
    <lineage>
        <taxon>Bacteria</taxon>
        <taxon>Pseudomonadati</taxon>
        <taxon>Pseudomonadota</taxon>
        <taxon>Gammaproteobacteria</taxon>
        <taxon>Thiotrichales</taxon>
        <taxon>Thiotrichaceae</taxon>
        <taxon>Thiothrix</taxon>
    </lineage>
</organism>
<dbReference type="KEGG" id="this:HZT40_16880"/>
<evidence type="ECO:0000256" key="2">
    <source>
        <dbReference type="PROSITE-ProRule" id="PRU00169"/>
    </source>
</evidence>
<dbReference type="GO" id="GO:0000160">
    <property type="term" value="P:phosphorelay signal transduction system"/>
    <property type="evidence" value="ECO:0007669"/>
    <property type="project" value="InterPro"/>
</dbReference>
<name>A0A7L6AV76_9GAMM</name>
<evidence type="ECO:0000313" key="5">
    <source>
        <dbReference type="Proteomes" id="UP000510621"/>
    </source>
</evidence>
<dbReference type="PANTHER" id="PTHR44591">
    <property type="entry name" value="STRESS RESPONSE REGULATOR PROTEIN 1"/>
    <property type="match status" value="1"/>
</dbReference>
<dbReference type="SUPFAM" id="SSF52172">
    <property type="entry name" value="CheY-like"/>
    <property type="match status" value="1"/>
</dbReference>
<evidence type="ECO:0000259" key="3">
    <source>
        <dbReference type="PROSITE" id="PS50110"/>
    </source>
</evidence>
<dbReference type="Pfam" id="PF00072">
    <property type="entry name" value="Response_reg"/>
    <property type="match status" value="1"/>
</dbReference>
<reference evidence="4" key="1">
    <citation type="submission" date="2020-06" db="EMBL/GenBank/DDBJ databases">
        <title>Analysis procedures for assessing recovery of high quality, complete, closed genomes from Nanopore long read metagenome sequencing.</title>
        <authorList>
            <person name="Bessarab I."/>
            <person name="Arumugam K."/>
            <person name="Haryono M."/>
            <person name="Liu X."/>
            <person name="Roy S."/>
            <person name="Zuniga-Montanez R.E."/>
            <person name="Qiu G."/>
            <person name="Drautz-Moses D.I."/>
            <person name="Law Y.Y."/>
            <person name="Wuertz S."/>
            <person name="Lauro F.M."/>
            <person name="Huson D.H."/>
            <person name="Williams R.B."/>
        </authorList>
    </citation>
    <scope>NUCLEOTIDE SEQUENCE [LARGE SCALE GENOMIC DNA]</scope>
    <source>
        <strain evidence="4">SSD2</strain>
    </source>
</reference>
<accession>A0A7L6AV76</accession>